<evidence type="ECO:0000256" key="5">
    <source>
        <dbReference type="SAM" id="Phobius"/>
    </source>
</evidence>
<dbReference type="Proteomes" id="UP000608420">
    <property type="component" value="Unassembled WGS sequence"/>
</dbReference>
<dbReference type="InterPro" id="IPR005543">
    <property type="entry name" value="PASTA_dom"/>
</dbReference>
<comment type="caution">
    <text evidence="7">The sequence shown here is derived from an EMBL/GenBank/DDBJ whole genome shotgun (WGS) entry which is preliminary data.</text>
</comment>
<feature type="region of interest" description="Disordered" evidence="4">
    <location>
        <begin position="709"/>
        <end position="735"/>
    </location>
</feature>
<evidence type="ECO:0000256" key="2">
    <source>
        <dbReference type="ARBA" id="ARBA00007171"/>
    </source>
</evidence>
<name>A0ABQ1VS42_9BACL</name>
<keyword evidence="3 5" id="KW-0472">Membrane</keyword>
<dbReference type="Gene3D" id="3.40.710.10">
    <property type="entry name" value="DD-peptidase/beta-lactamase superfamily"/>
    <property type="match status" value="1"/>
</dbReference>
<dbReference type="InterPro" id="IPR001460">
    <property type="entry name" value="PCN-bd_Tpept"/>
</dbReference>
<dbReference type="SUPFAM" id="SSF54184">
    <property type="entry name" value="Penicillin-binding protein 2x (pbp-2x), c-terminal domain"/>
    <property type="match status" value="2"/>
</dbReference>
<gene>
    <name evidence="7" type="primary">spoVD</name>
    <name evidence="7" type="ORF">GCM10010913_14990</name>
</gene>
<evidence type="ECO:0000256" key="3">
    <source>
        <dbReference type="ARBA" id="ARBA00023136"/>
    </source>
</evidence>
<dbReference type="CDD" id="cd06576">
    <property type="entry name" value="PASTA_Pbp2x-like_1"/>
    <property type="match status" value="1"/>
</dbReference>
<dbReference type="RefSeq" id="WP_120462111.1">
    <property type="nucleotide sequence ID" value="NZ_BMIW01000008.1"/>
</dbReference>
<keyword evidence="5" id="KW-1133">Transmembrane helix</keyword>
<evidence type="ECO:0000313" key="7">
    <source>
        <dbReference type="EMBL" id="GGF94462.1"/>
    </source>
</evidence>
<dbReference type="PANTHER" id="PTHR30627:SF1">
    <property type="entry name" value="PEPTIDOGLYCAN D,D-TRANSPEPTIDASE FTSI"/>
    <property type="match status" value="1"/>
</dbReference>
<dbReference type="SMART" id="SM00740">
    <property type="entry name" value="PASTA"/>
    <property type="match status" value="2"/>
</dbReference>
<feature type="domain" description="PASTA" evidence="6">
    <location>
        <begin position="655"/>
        <end position="711"/>
    </location>
</feature>
<dbReference type="InterPro" id="IPR050515">
    <property type="entry name" value="Beta-lactam/transpept"/>
</dbReference>
<reference evidence="8" key="1">
    <citation type="journal article" date="2019" name="Int. J. Syst. Evol. Microbiol.">
        <title>The Global Catalogue of Microorganisms (GCM) 10K type strain sequencing project: providing services to taxonomists for standard genome sequencing and annotation.</title>
        <authorList>
            <consortium name="The Broad Institute Genomics Platform"/>
            <consortium name="The Broad Institute Genome Sequencing Center for Infectious Disease"/>
            <person name="Wu L."/>
            <person name="Ma J."/>
        </authorList>
    </citation>
    <scope>NUCLEOTIDE SEQUENCE [LARGE SCALE GENOMIC DNA]</scope>
    <source>
        <strain evidence="8">CGMCC 1.15420</strain>
    </source>
</reference>
<organism evidence="7 8">
    <name type="scientific">Paenibacillus aceti</name>
    <dbReference type="NCBI Taxonomy" id="1820010"/>
    <lineage>
        <taxon>Bacteria</taxon>
        <taxon>Bacillati</taxon>
        <taxon>Bacillota</taxon>
        <taxon>Bacilli</taxon>
        <taxon>Bacillales</taxon>
        <taxon>Paenibacillaceae</taxon>
        <taxon>Paenibacillus</taxon>
    </lineage>
</organism>
<accession>A0ABQ1VS42</accession>
<dbReference type="Pfam" id="PF03793">
    <property type="entry name" value="PASTA"/>
    <property type="match status" value="1"/>
</dbReference>
<evidence type="ECO:0000313" key="8">
    <source>
        <dbReference type="Proteomes" id="UP000608420"/>
    </source>
</evidence>
<evidence type="ECO:0000256" key="4">
    <source>
        <dbReference type="SAM" id="MobiDB-lite"/>
    </source>
</evidence>
<dbReference type="SUPFAM" id="SSF56519">
    <property type="entry name" value="Penicillin binding protein dimerisation domain"/>
    <property type="match status" value="1"/>
</dbReference>
<proteinExistence type="inferred from homology"/>
<dbReference type="InterPro" id="IPR036138">
    <property type="entry name" value="PBP_dimer_sf"/>
</dbReference>
<dbReference type="CDD" id="cd06575">
    <property type="entry name" value="PASTA_Pbp2x-like_2"/>
    <property type="match status" value="1"/>
</dbReference>
<feature type="transmembrane region" description="Helical" evidence="5">
    <location>
        <begin position="7"/>
        <end position="29"/>
    </location>
</feature>
<sequence length="735" mass="81523">MIKRLRLRTLVIGGCITVAFLVLMFRVFWVQVIETDFWQAYAEKQWSRRQVLTATRGTITDRGGEVLAMTVPAYTVVVNPRLIHNLELQDEVADGLSKVLGKNRTDLVKLMSAKSKDGNYYVQREVRYEGYKIDQELRDQVEAFVQQLKDKHKVDDVGIYLTKEQKRFYPRKSLAAHVLGYVNRDGAAVSGLEALYDEELKGQDGSFEYKSDGRGIAVTRADEIYNPAKNGLNIKLTIDHTIQYYIEEAMREAFGELNPISMTVIAADPQTMEILGMANLPTYNPNEYWMEEDLGNFYNHAIMSVYEPGSTFKIVTLAGAVQEKLFNPEATYMSGSIRVPGETLHDIKRSGWGEISYLKGVKLSSNVAFVKLGYEMLGPERLKQYVDDFGFGKKTGIELPGEAAGVVNPEQPSEYATVAYGHGKLMVTPLQQLAAVGAVANGGTLLKPHIVKSLTDPQSGEVIQTKPEPIRQVLSADKAKEVGKYLEQVVSDSEYGTGRRAYIEGYRVAGKTGTAVKPVKGKYDYNKQVVSFIGYAPVDDPKVALLVLIDEPRDSELGGGKAAAPVFKKIMNQTLQYMGVRKKVTQSGNKDPLQGTPMLRTPDLSELSLKQALTELRNKNIPYALLGNGQELVSQFPKPGSSLIQGQQVYLLTEEAEHIEIPDLKGQSLRDALELLSALNIFVTFEGEGFVVSQTVFEDSGNKQVKLMLEPPGVASREREETEEAENAEDVEQGG</sequence>
<dbReference type="SUPFAM" id="SSF56601">
    <property type="entry name" value="beta-lactamase/transpeptidase-like"/>
    <property type="match status" value="1"/>
</dbReference>
<keyword evidence="8" id="KW-1185">Reference proteome</keyword>
<dbReference type="PROSITE" id="PS51178">
    <property type="entry name" value="PASTA"/>
    <property type="match status" value="1"/>
</dbReference>
<feature type="compositionally biased region" description="Acidic residues" evidence="4">
    <location>
        <begin position="721"/>
        <end position="735"/>
    </location>
</feature>
<evidence type="ECO:0000259" key="6">
    <source>
        <dbReference type="PROSITE" id="PS51178"/>
    </source>
</evidence>
<dbReference type="Pfam" id="PF00905">
    <property type="entry name" value="Transpeptidase"/>
    <property type="match status" value="1"/>
</dbReference>
<dbReference type="EMBL" id="BMIW01000008">
    <property type="protein sequence ID" value="GGF94462.1"/>
    <property type="molecule type" value="Genomic_DNA"/>
</dbReference>
<protein>
    <submittedName>
        <fullName evidence="7">Stage V sporulation protein D</fullName>
    </submittedName>
</protein>
<keyword evidence="5" id="KW-0812">Transmembrane</keyword>
<comment type="subcellular location">
    <subcellularLocation>
        <location evidence="1">Membrane</location>
    </subcellularLocation>
</comment>
<dbReference type="InterPro" id="IPR005311">
    <property type="entry name" value="PBP_dimer"/>
</dbReference>
<dbReference type="InterPro" id="IPR012338">
    <property type="entry name" value="Beta-lactam/transpept-like"/>
</dbReference>
<comment type="similarity">
    <text evidence="2">Belongs to the transpeptidase family.</text>
</comment>
<dbReference type="Pfam" id="PF03717">
    <property type="entry name" value="PBP_dimer"/>
    <property type="match status" value="1"/>
</dbReference>
<dbReference type="Gene3D" id="3.90.1310.10">
    <property type="entry name" value="Penicillin-binding protein 2a (Domain 2)"/>
    <property type="match status" value="1"/>
</dbReference>
<evidence type="ECO:0000256" key="1">
    <source>
        <dbReference type="ARBA" id="ARBA00004370"/>
    </source>
</evidence>
<dbReference type="PANTHER" id="PTHR30627">
    <property type="entry name" value="PEPTIDOGLYCAN D,D-TRANSPEPTIDASE"/>
    <property type="match status" value="1"/>
</dbReference>